<reference evidence="6 7" key="1">
    <citation type="submission" date="2017-09" db="EMBL/GenBank/DDBJ databases">
        <title>Complete genome sequence of Oxytococcus suis strain ZY16052.</title>
        <authorList>
            <person name="Li F."/>
        </authorList>
    </citation>
    <scope>NUCLEOTIDE SEQUENCE [LARGE SCALE GENOMIC DNA]</scope>
    <source>
        <strain evidence="6 7">ZY16052</strain>
    </source>
</reference>
<protein>
    <recommendedName>
        <fullName evidence="3">Ribosome maturation factor RimP</fullName>
    </recommendedName>
</protein>
<keyword evidence="7" id="KW-1185">Reference proteome</keyword>
<dbReference type="Gene3D" id="2.30.30.180">
    <property type="entry name" value="Ribosome maturation factor RimP, C-terminal domain"/>
    <property type="match status" value="1"/>
</dbReference>
<dbReference type="Proteomes" id="UP000263232">
    <property type="component" value="Chromosome"/>
</dbReference>
<dbReference type="Gene3D" id="3.30.300.70">
    <property type="entry name" value="RimP-like superfamily, N-terminal"/>
    <property type="match status" value="1"/>
</dbReference>
<dbReference type="PANTHER" id="PTHR33867:SF1">
    <property type="entry name" value="RIBOSOME MATURATION FACTOR RIMP"/>
    <property type="match status" value="1"/>
</dbReference>
<dbReference type="InterPro" id="IPR036847">
    <property type="entry name" value="RimP_C_sf"/>
</dbReference>
<comment type="function">
    <text evidence="3">Required for maturation of 30S ribosomal subunits.</text>
</comment>
<evidence type="ECO:0000313" key="6">
    <source>
        <dbReference type="EMBL" id="AXY25471.1"/>
    </source>
</evidence>
<evidence type="ECO:0000259" key="5">
    <source>
        <dbReference type="Pfam" id="PF17384"/>
    </source>
</evidence>
<keyword evidence="2 3" id="KW-0690">Ribosome biogenesis</keyword>
<dbReference type="KEGG" id="abae:CL176_05355"/>
<dbReference type="SUPFAM" id="SSF74942">
    <property type="entry name" value="YhbC-like, C-terminal domain"/>
    <property type="match status" value="1"/>
</dbReference>
<evidence type="ECO:0000313" key="7">
    <source>
        <dbReference type="Proteomes" id="UP000263232"/>
    </source>
</evidence>
<proteinExistence type="inferred from homology"/>
<comment type="subcellular location">
    <subcellularLocation>
        <location evidence="3">Cytoplasm</location>
    </subcellularLocation>
</comment>
<gene>
    <name evidence="3" type="primary">rimP</name>
    <name evidence="6" type="ORF">CL176_05355</name>
</gene>
<dbReference type="OrthoDB" id="9805006at2"/>
<dbReference type="GO" id="GO:0000028">
    <property type="term" value="P:ribosomal small subunit assembly"/>
    <property type="evidence" value="ECO:0007669"/>
    <property type="project" value="TreeGrafter"/>
</dbReference>
<organism evidence="6 7">
    <name type="scientific">Suicoccus acidiformans</name>
    <dbReference type="NCBI Taxonomy" id="2036206"/>
    <lineage>
        <taxon>Bacteria</taxon>
        <taxon>Bacillati</taxon>
        <taxon>Bacillota</taxon>
        <taxon>Bacilli</taxon>
        <taxon>Lactobacillales</taxon>
        <taxon>Aerococcaceae</taxon>
        <taxon>Suicoccus</taxon>
    </lineage>
</organism>
<dbReference type="SUPFAM" id="SSF75420">
    <property type="entry name" value="YhbC-like, N-terminal domain"/>
    <property type="match status" value="1"/>
</dbReference>
<dbReference type="Pfam" id="PF17384">
    <property type="entry name" value="DUF150_C"/>
    <property type="match status" value="1"/>
</dbReference>
<dbReference type="FunFam" id="3.30.300.70:FF:000001">
    <property type="entry name" value="Ribosome maturation factor RimP"/>
    <property type="match status" value="1"/>
</dbReference>
<feature type="domain" description="Ribosome maturation factor RimP C-terminal" evidence="5">
    <location>
        <begin position="96"/>
        <end position="157"/>
    </location>
</feature>
<keyword evidence="1 3" id="KW-0963">Cytoplasm</keyword>
<dbReference type="InterPro" id="IPR028989">
    <property type="entry name" value="RimP_N"/>
</dbReference>
<dbReference type="GO" id="GO:0006412">
    <property type="term" value="P:translation"/>
    <property type="evidence" value="ECO:0007669"/>
    <property type="project" value="TreeGrafter"/>
</dbReference>
<dbReference type="InterPro" id="IPR028998">
    <property type="entry name" value="RimP_C"/>
</dbReference>
<feature type="domain" description="Ribosome maturation factor RimP N-terminal" evidence="4">
    <location>
        <begin position="11"/>
        <end position="85"/>
    </location>
</feature>
<accession>A0A347WK64</accession>
<dbReference type="CDD" id="cd01734">
    <property type="entry name" value="YlxS_C"/>
    <property type="match status" value="1"/>
</dbReference>
<dbReference type="GO" id="GO:0005829">
    <property type="term" value="C:cytosol"/>
    <property type="evidence" value="ECO:0007669"/>
    <property type="project" value="TreeGrafter"/>
</dbReference>
<evidence type="ECO:0000256" key="3">
    <source>
        <dbReference type="HAMAP-Rule" id="MF_01077"/>
    </source>
</evidence>
<evidence type="ECO:0000259" key="4">
    <source>
        <dbReference type="Pfam" id="PF02576"/>
    </source>
</evidence>
<dbReference type="PANTHER" id="PTHR33867">
    <property type="entry name" value="RIBOSOME MATURATION FACTOR RIMP"/>
    <property type="match status" value="1"/>
</dbReference>
<dbReference type="InterPro" id="IPR003728">
    <property type="entry name" value="Ribosome_maturation_RimP"/>
</dbReference>
<evidence type="ECO:0000256" key="2">
    <source>
        <dbReference type="ARBA" id="ARBA00022517"/>
    </source>
</evidence>
<dbReference type="EMBL" id="CP023434">
    <property type="protein sequence ID" value="AXY25471.1"/>
    <property type="molecule type" value="Genomic_DNA"/>
</dbReference>
<dbReference type="RefSeq" id="WP_118990382.1">
    <property type="nucleotide sequence ID" value="NZ_CP023434.1"/>
</dbReference>
<dbReference type="AlphaFoldDB" id="A0A347WK64"/>
<sequence>MSAIVKALQPIIEPIVQEHHCYLVDMEYVKEGPNWFLRVYADKEGGIDLDDCAAISEDVSVALDQLSEDPFPDAYYLEVSSPGAERPLKDEAAIEGAVGEYVHFAYYVPQHGESFHEGTLLRVEADAYILKVNLKGRIKELAIDKNAVSHARLAIKF</sequence>
<evidence type="ECO:0000256" key="1">
    <source>
        <dbReference type="ARBA" id="ARBA00022490"/>
    </source>
</evidence>
<dbReference type="InterPro" id="IPR035956">
    <property type="entry name" value="RimP_N_sf"/>
</dbReference>
<dbReference type="NCBIfam" id="NF000928">
    <property type="entry name" value="PRK00092.1-2"/>
    <property type="match status" value="1"/>
</dbReference>
<comment type="similarity">
    <text evidence="3">Belongs to the RimP family.</text>
</comment>
<name>A0A347WK64_9LACT</name>
<dbReference type="Pfam" id="PF02576">
    <property type="entry name" value="RimP_N"/>
    <property type="match status" value="1"/>
</dbReference>
<dbReference type="HAMAP" id="MF_01077">
    <property type="entry name" value="RimP"/>
    <property type="match status" value="1"/>
</dbReference>